<dbReference type="EMBL" id="KV010162">
    <property type="protein sequence ID" value="KZV28199.1"/>
    <property type="molecule type" value="Genomic_DNA"/>
</dbReference>
<proteinExistence type="predicted"/>
<name>A0A2Z7B1L4_9LAMI</name>
<evidence type="ECO:0000313" key="3">
    <source>
        <dbReference type="Proteomes" id="UP000250235"/>
    </source>
</evidence>
<sequence length="129" mass="15233">MPPRRGKSRIARQVDGESRAPGSDEDVEQQSIPFRRRARQIEVEDVMRQIGEMELVLARFQRMNPPMFTGSEGDLMDEGWLEHMEELFDAVEYYPERRLKLAVLQLRENAQRWWKGTSRVVRERGTLIC</sequence>
<organism evidence="2 3">
    <name type="scientific">Dorcoceras hygrometricum</name>
    <dbReference type="NCBI Taxonomy" id="472368"/>
    <lineage>
        <taxon>Eukaryota</taxon>
        <taxon>Viridiplantae</taxon>
        <taxon>Streptophyta</taxon>
        <taxon>Embryophyta</taxon>
        <taxon>Tracheophyta</taxon>
        <taxon>Spermatophyta</taxon>
        <taxon>Magnoliopsida</taxon>
        <taxon>eudicotyledons</taxon>
        <taxon>Gunneridae</taxon>
        <taxon>Pentapetalae</taxon>
        <taxon>asterids</taxon>
        <taxon>lamiids</taxon>
        <taxon>Lamiales</taxon>
        <taxon>Gesneriaceae</taxon>
        <taxon>Didymocarpoideae</taxon>
        <taxon>Trichosporeae</taxon>
        <taxon>Loxocarpinae</taxon>
        <taxon>Dorcoceras</taxon>
    </lineage>
</organism>
<evidence type="ECO:0000313" key="2">
    <source>
        <dbReference type="EMBL" id="KZV28199.1"/>
    </source>
</evidence>
<gene>
    <name evidence="2" type="ORF">F511_21175</name>
</gene>
<feature type="region of interest" description="Disordered" evidence="1">
    <location>
        <begin position="1"/>
        <end position="32"/>
    </location>
</feature>
<dbReference type="OrthoDB" id="2272416at2759"/>
<dbReference type="AlphaFoldDB" id="A0A2Z7B1L4"/>
<protein>
    <submittedName>
        <fullName evidence="2">Uncharacterized protein</fullName>
    </submittedName>
</protein>
<keyword evidence="3" id="KW-1185">Reference proteome</keyword>
<evidence type="ECO:0000256" key="1">
    <source>
        <dbReference type="SAM" id="MobiDB-lite"/>
    </source>
</evidence>
<reference evidence="2 3" key="1">
    <citation type="journal article" date="2015" name="Proc. Natl. Acad. Sci. U.S.A.">
        <title>The resurrection genome of Boea hygrometrica: A blueprint for survival of dehydration.</title>
        <authorList>
            <person name="Xiao L."/>
            <person name="Yang G."/>
            <person name="Zhang L."/>
            <person name="Yang X."/>
            <person name="Zhao S."/>
            <person name="Ji Z."/>
            <person name="Zhou Q."/>
            <person name="Hu M."/>
            <person name="Wang Y."/>
            <person name="Chen M."/>
            <person name="Xu Y."/>
            <person name="Jin H."/>
            <person name="Xiao X."/>
            <person name="Hu G."/>
            <person name="Bao F."/>
            <person name="Hu Y."/>
            <person name="Wan P."/>
            <person name="Li L."/>
            <person name="Deng X."/>
            <person name="Kuang T."/>
            <person name="Xiang C."/>
            <person name="Zhu J.K."/>
            <person name="Oliver M.J."/>
            <person name="He Y."/>
        </authorList>
    </citation>
    <scope>NUCLEOTIDE SEQUENCE [LARGE SCALE GENOMIC DNA]</scope>
    <source>
        <strain evidence="3">cv. XS01</strain>
    </source>
</reference>
<accession>A0A2Z7B1L4</accession>
<dbReference type="Proteomes" id="UP000250235">
    <property type="component" value="Unassembled WGS sequence"/>
</dbReference>
<feature type="compositionally biased region" description="Basic residues" evidence="1">
    <location>
        <begin position="1"/>
        <end position="10"/>
    </location>
</feature>